<dbReference type="GO" id="GO:0006002">
    <property type="term" value="P:fructose 6-phosphate metabolic process"/>
    <property type="evidence" value="ECO:0007669"/>
    <property type="project" value="TreeGrafter"/>
</dbReference>
<dbReference type="AlphaFoldDB" id="B5GX12"/>
<evidence type="ECO:0000256" key="3">
    <source>
        <dbReference type="ARBA" id="ARBA00016090"/>
    </source>
</evidence>
<dbReference type="KEGG" id="sclf:BB341_10320"/>
<dbReference type="PANTHER" id="PTHR10937">
    <property type="entry name" value="GLUCOSAMINE--FRUCTOSE-6-PHOSPHATE AMINOTRANSFERASE, ISOMERIZING"/>
    <property type="match status" value="1"/>
</dbReference>
<keyword evidence="9" id="KW-1185">Reference proteome</keyword>
<keyword evidence="6" id="KW-0315">Glutamine amidotransferase</keyword>
<dbReference type="Pfam" id="PF13522">
    <property type="entry name" value="GATase_6"/>
    <property type="match status" value="1"/>
</dbReference>
<name>B5GX12_STRCL</name>
<dbReference type="OrthoDB" id="4187770at2"/>
<dbReference type="GO" id="GO:0004360">
    <property type="term" value="F:glutamine-fructose-6-phosphate transaminase (isomerizing) activity"/>
    <property type="evidence" value="ECO:0007669"/>
    <property type="project" value="UniProtKB-EC"/>
</dbReference>
<accession>B5GX12</accession>
<sequence length="248" mass="25194">MCAIVGYTGGRSALEVLWEGLERLTDREYDAAGVAVVSDGGLATAKKAGPLERLERELTRRPLPSGSTGVGHIRRGTGESGGDADAHPHLDNAGRVAVVHNGVIGNHAALRAELTRRGHALVSATDTEVVAHLLAESFSSCGDLAEAMRQVYGRLDGVFALAAVGADDPDVLVGAVRGLPLLVGVGDGESFLASDAAALAGVARSVVEPGDGRVVEVRRDGVSVTDADGAVVEVLPYRAAGVPAAGAP</sequence>
<dbReference type="GO" id="GO:0006487">
    <property type="term" value="P:protein N-linked glycosylation"/>
    <property type="evidence" value="ECO:0007669"/>
    <property type="project" value="TreeGrafter"/>
</dbReference>
<evidence type="ECO:0000256" key="6">
    <source>
        <dbReference type="ARBA" id="ARBA00022962"/>
    </source>
</evidence>
<evidence type="ECO:0000256" key="4">
    <source>
        <dbReference type="ARBA" id="ARBA00022576"/>
    </source>
</evidence>
<comment type="catalytic activity">
    <reaction evidence="1">
        <text>D-fructose 6-phosphate + L-glutamine = D-glucosamine 6-phosphate + L-glutamate</text>
        <dbReference type="Rhea" id="RHEA:13237"/>
        <dbReference type="ChEBI" id="CHEBI:29985"/>
        <dbReference type="ChEBI" id="CHEBI:58359"/>
        <dbReference type="ChEBI" id="CHEBI:58725"/>
        <dbReference type="ChEBI" id="CHEBI:61527"/>
        <dbReference type="EC" id="2.6.1.16"/>
    </reaction>
</comment>
<dbReference type="Gene3D" id="3.60.20.10">
    <property type="entry name" value="Glutamine Phosphoribosylpyrophosphate, subunit 1, domain 1"/>
    <property type="match status" value="1"/>
</dbReference>
<keyword evidence="4 8" id="KW-0032">Aminotransferase</keyword>
<evidence type="ECO:0000313" key="8">
    <source>
        <dbReference type="EMBL" id="EFG08745.1"/>
    </source>
</evidence>
<keyword evidence="5 8" id="KW-0808">Transferase</keyword>
<dbReference type="GO" id="GO:0006047">
    <property type="term" value="P:UDP-N-acetylglucosamine metabolic process"/>
    <property type="evidence" value="ECO:0007669"/>
    <property type="project" value="TreeGrafter"/>
</dbReference>
<dbReference type="EC" id="2.6.1.16" evidence="2"/>
<proteinExistence type="predicted"/>
<organism evidence="8 9">
    <name type="scientific">Streptomyces clavuligerus</name>
    <dbReference type="NCBI Taxonomy" id="1901"/>
    <lineage>
        <taxon>Bacteria</taxon>
        <taxon>Bacillati</taxon>
        <taxon>Actinomycetota</taxon>
        <taxon>Actinomycetes</taxon>
        <taxon>Kitasatosporales</taxon>
        <taxon>Streptomycetaceae</taxon>
        <taxon>Streptomyces</taxon>
    </lineage>
</organism>
<evidence type="ECO:0000256" key="7">
    <source>
        <dbReference type="SAM" id="MobiDB-lite"/>
    </source>
</evidence>
<evidence type="ECO:0000256" key="1">
    <source>
        <dbReference type="ARBA" id="ARBA00001031"/>
    </source>
</evidence>
<evidence type="ECO:0000256" key="5">
    <source>
        <dbReference type="ARBA" id="ARBA00022679"/>
    </source>
</evidence>
<dbReference type="InterPro" id="IPR029055">
    <property type="entry name" value="Ntn_hydrolases_N"/>
</dbReference>
<dbReference type="eggNOG" id="COG0449">
    <property type="taxonomic scope" value="Bacteria"/>
</dbReference>
<dbReference type="InterPro" id="IPR017932">
    <property type="entry name" value="GATase_2_dom"/>
</dbReference>
<gene>
    <name evidence="8" type="primary">glmS</name>
    <name evidence="8" type="ORF">SCLAV_3673</name>
</gene>
<dbReference type="PROSITE" id="PS51278">
    <property type="entry name" value="GATASE_TYPE_2"/>
    <property type="match status" value="1"/>
</dbReference>
<reference evidence="8 9" key="1">
    <citation type="journal article" date="2010" name="Genome Biol. Evol.">
        <title>The sequence of a 1.8-mb bacterial linear plasmid reveals a rich evolutionary reservoir of secondary metabolic pathways.</title>
        <authorList>
            <person name="Medema M.H."/>
            <person name="Trefzer A."/>
            <person name="Kovalchuk A."/>
            <person name="van den Berg M."/>
            <person name="Mueller U."/>
            <person name="Heijne W."/>
            <person name="Wu L."/>
            <person name="Alam M.T."/>
            <person name="Ronning C.M."/>
            <person name="Nierman W.C."/>
            <person name="Bovenberg R.A.L."/>
            <person name="Breitling R."/>
            <person name="Takano E."/>
        </authorList>
    </citation>
    <scope>NUCLEOTIDE SEQUENCE [LARGE SCALE GENOMIC DNA]</scope>
    <source>
        <strain evidence="9">ATCC 27064 / DSM 738 / JCM 4710 / NBRC 13307 / NCIMB 12785 / NRRL 3585 / VKM Ac-602</strain>
    </source>
</reference>
<dbReference type="STRING" id="1901.BB341_10320"/>
<dbReference type="Proteomes" id="UP000002357">
    <property type="component" value="Chromosome"/>
</dbReference>
<dbReference type="EMBL" id="CM000913">
    <property type="protein sequence ID" value="EFG08745.1"/>
    <property type="molecule type" value="Genomic_DNA"/>
</dbReference>
<feature type="region of interest" description="Disordered" evidence="7">
    <location>
        <begin position="53"/>
        <end position="89"/>
    </location>
</feature>
<dbReference type="GO" id="GO:0005829">
    <property type="term" value="C:cytosol"/>
    <property type="evidence" value="ECO:0007669"/>
    <property type="project" value="TreeGrafter"/>
</dbReference>
<protein>
    <recommendedName>
        <fullName evidence="3">Glutamine--fructose-6-phosphate aminotransferase [isomerizing]</fullName>
        <ecNumber evidence="2">2.6.1.16</ecNumber>
    </recommendedName>
</protein>
<evidence type="ECO:0000256" key="2">
    <source>
        <dbReference type="ARBA" id="ARBA00012916"/>
    </source>
</evidence>
<dbReference type="PANTHER" id="PTHR10937:SF0">
    <property type="entry name" value="GLUTAMINE--FRUCTOSE-6-PHOSPHATE TRANSAMINASE (ISOMERIZING)"/>
    <property type="match status" value="1"/>
</dbReference>
<evidence type="ECO:0000313" key="9">
    <source>
        <dbReference type="Proteomes" id="UP000002357"/>
    </source>
</evidence>
<dbReference type="SUPFAM" id="SSF56235">
    <property type="entry name" value="N-terminal nucleophile aminohydrolases (Ntn hydrolases)"/>
    <property type="match status" value="1"/>
</dbReference>